<dbReference type="Proteomes" id="UP001497383">
    <property type="component" value="Chromosome 6"/>
</dbReference>
<name>A0ABP0ZS44_9ASCO</name>
<keyword evidence="10" id="KW-1185">Reference proteome</keyword>
<comment type="function">
    <text evidence="7">Component of the signal recognition particle (SRP) complex, a ribonucleoprotein complex that mediates the cotranslational targeting of secretory and membrane proteins to the endoplasmic reticulum (ER).</text>
</comment>
<comment type="subcellular location">
    <subcellularLocation>
        <location evidence="1 7">Cytoplasm</location>
    </subcellularLocation>
</comment>
<comment type="similarity">
    <text evidence="2 7">Belongs to the SRP14 family.</text>
</comment>
<dbReference type="EMBL" id="OZ022410">
    <property type="protein sequence ID" value="CAK9441313.1"/>
    <property type="molecule type" value="Genomic_DNA"/>
</dbReference>
<dbReference type="PANTHER" id="PTHR12013">
    <property type="entry name" value="SIGNAL RECOGNITION PARTICLE 14 KD PROTEIN"/>
    <property type="match status" value="1"/>
</dbReference>
<feature type="region of interest" description="Disordered" evidence="8">
    <location>
        <begin position="20"/>
        <end position="56"/>
    </location>
</feature>
<reference evidence="9 10" key="1">
    <citation type="submission" date="2024-03" db="EMBL/GenBank/DDBJ databases">
        <authorList>
            <person name="Brejova B."/>
        </authorList>
    </citation>
    <scope>NUCLEOTIDE SEQUENCE [LARGE SCALE GENOMIC DNA]</scope>
    <source>
        <strain evidence="9 10">CBS 14171</strain>
    </source>
</reference>
<keyword evidence="3 7" id="KW-0963">Cytoplasm</keyword>
<keyword evidence="4 7" id="KW-0694">RNA-binding</keyword>
<comment type="subunit">
    <text evidence="7">Component of a fungal signal recognition particle (SRP) complex that consists of a 7SL RNA molecule (scR1) and at least six protein subunits: SRP72, SRP68, SRP54, SEC65, SRP21 and SRP14.</text>
</comment>
<organism evidence="9 10">
    <name type="scientific">Lodderomyces beijingensis</name>
    <dbReference type="NCBI Taxonomy" id="1775926"/>
    <lineage>
        <taxon>Eukaryota</taxon>
        <taxon>Fungi</taxon>
        <taxon>Dikarya</taxon>
        <taxon>Ascomycota</taxon>
        <taxon>Saccharomycotina</taxon>
        <taxon>Pichiomycetes</taxon>
        <taxon>Debaryomycetaceae</taxon>
        <taxon>Candida/Lodderomyces clade</taxon>
        <taxon>Lodderomyces</taxon>
    </lineage>
</organism>
<gene>
    <name evidence="9" type="ORF">LODBEIA_P51820</name>
</gene>
<accession>A0ABP0ZS44</accession>
<dbReference type="Pfam" id="PF02290">
    <property type="entry name" value="SRP14"/>
    <property type="match status" value="1"/>
</dbReference>
<dbReference type="InterPro" id="IPR009018">
    <property type="entry name" value="Signal_recog_particle_SRP9/14"/>
</dbReference>
<dbReference type="Gene3D" id="3.30.720.10">
    <property type="entry name" value="Signal recognition particle alu RNA binding heterodimer, srp9/1"/>
    <property type="match status" value="1"/>
</dbReference>
<evidence type="ECO:0000256" key="7">
    <source>
        <dbReference type="RuleBase" id="RU368100"/>
    </source>
</evidence>
<evidence type="ECO:0000313" key="10">
    <source>
        <dbReference type="Proteomes" id="UP001497383"/>
    </source>
</evidence>
<evidence type="ECO:0000256" key="2">
    <source>
        <dbReference type="ARBA" id="ARBA00010349"/>
    </source>
</evidence>
<proteinExistence type="inferred from homology"/>
<evidence type="ECO:0000256" key="8">
    <source>
        <dbReference type="SAM" id="MobiDB-lite"/>
    </source>
</evidence>
<evidence type="ECO:0000256" key="1">
    <source>
        <dbReference type="ARBA" id="ARBA00004496"/>
    </source>
</evidence>
<keyword evidence="5 7" id="KW-0733">Signal recognition particle</keyword>
<evidence type="ECO:0000256" key="3">
    <source>
        <dbReference type="ARBA" id="ARBA00022490"/>
    </source>
</evidence>
<dbReference type="RefSeq" id="XP_066832120.1">
    <property type="nucleotide sequence ID" value="XM_066975486.1"/>
</dbReference>
<evidence type="ECO:0000313" key="9">
    <source>
        <dbReference type="EMBL" id="CAK9441313.1"/>
    </source>
</evidence>
<dbReference type="SUPFAM" id="SSF54762">
    <property type="entry name" value="Signal recognition particle alu RNA binding heterodimer, SRP9/14"/>
    <property type="match status" value="1"/>
</dbReference>
<evidence type="ECO:0000256" key="5">
    <source>
        <dbReference type="ARBA" id="ARBA00023135"/>
    </source>
</evidence>
<dbReference type="GeneID" id="92210378"/>
<dbReference type="InterPro" id="IPR003210">
    <property type="entry name" value="Signal_recog_particle_SRP14"/>
</dbReference>
<evidence type="ECO:0000256" key="6">
    <source>
        <dbReference type="ARBA" id="ARBA00023274"/>
    </source>
</evidence>
<protein>
    <recommendedName>
        <fullName evidence="7">Signal recognition particle subunit SRP14</fullName>
    </recommendedName>
    <alternativeName>
        <fullName evidence="7">Signal recognition particle 14 kDa protein</fullName>
    </alternativeName>
</protein>
<sequence length="128" mass="14627">MTRLDNSQFLKQLNELASQNQGKSSIYLTQKRLSENKHHPKPDDLPTNVASNDKVAPNEQTYPVLIRVSMNSSDNRKSASEKVKLSTVVEVAQLNQFWSEYIQVVKNGFVGLKKREKKNKNKKNKIAK</sequence>
<evidence type="ECO:0000256" key="4">
    <source>
        <dbReference type="ARBA" id="ARBA00022884"/>
    </source>
</evidence>
<keyword evidence="6 7" id="KW-0687">Ribonucleoprotein</keyword>
<feature type="compositionally biased region" description="Basic and acidic residues" evidence="8">
    <location>
        <begin position="32"/>
        <end position="44"/>
    </location>
</feature>